<dbReference type="EMBL" id="KZ825609">
    <property type="protein sequence ID" value="PYI26171.1"/>
    <property type="molecule type" value="Genomic_DNA"/>
</dbReference>
<proteinExistence type="predicted"/>
<evidence type="ECO:0000313" key="2">
    <source>
        <dbReference type="Proteomes" id="UP000248817"/>
    </source>
</evidence>
<protein>
    <recommendedName>
        <fullName evidence="3">Endonuclease/exonuclease/phosphatase domain-containing protein</fullName>
    </recommendedName>
</protein>
<name>A0A2V5HQV0_9EURO</name>
<evidence type="ECO:0000313" key="1">
    <source>
        <dbReference type="EMBL" id="PYI26171.1"/>
    </source>
</evidence>
<sequence>STIDLALETQKIVRRLVSCKINNKIYTNSDHLPIKTSININIPETQATPRRNWTATDTEKLRSFVAENLYHVP</sequence>
<feature type="non-terminal residue" evidence="1">
    <location>
        <position position="1"/>
    </location>
</feature>
<organism evidence="1 2">
    <name type="scientific">Aspergillus indologenus CBS 114.80</name>
    <dbReference type="NCBI Taxonomy" id="1450541"/>
    <lineage>
        <taxon>Eukaryota</taxon>
        <taxon>Fungi</taxon>
        <taxon>Dikarya</taxon>
        <taxon>Ascomycota</taxon>
        <taxon>Pezizomycotina</taxon>
        <taxon>Eurotiomycetes</taxon>
        <taxon>Eurotiomycetidae</taxon>
        <taxon>Eurotiales</taxon>
        <taxon>Aspergillaceae</taxon>
        <taxon>Aspergillus</taxon>
        <taxon>Aspergillus subgen. Circumdati</taxon>
    </lineage>
</organism>
<dbReference type="Gene3D" id="3.60.10.10">
    <property type="entry name" value="Endonuclease/exonuclease/phosphatase"/>
    <property type="match status" value="1"/>
</dbReference>
<dbReference type="AlphaFoldDB" id="A0A2V5HQV0"/>
<dbReference type="InterPro" id="IPR036691">
    <property type="entry name" value="Endo/exonu/phosph_ase_sf"/>
</dbReference>
<dbReference type="Proteomes" id="UP000248817">
    <property type="component" value="Unassembled WGS sequence"/>
</dbReference>
<evidence type="ECO:0008006" key="3">
    <source>
        <dbReference type="Google" id="ProtNLM"/>
    </source>
</evidence>
<reference evidence="1 2" key="1">
    <citation type="submission" date="2018-02" db="EMBL/GenBank/DDBJ databases">
        <title>The genomes of Aspergillus section Nigri reveals drivers in fungal speciation.</title>
        <authorList>
            <consortium name="DOE Joint Genome Institute"/>
            <person name="Vesth T.C."/>
            <person name="Nybo J."/>
            <person name="Theobald S."/>
            <person name="Brandl J."/>
            <person name="Frisvad J.C."/>
            <person name="Nielsen K.F."/>
            <person name="Lyhne E.K."/>
            <person name="Kogle M.E."/>
            <person name="Kuo A."/>
            <person name="Riley R."/>
            <person name="Clum A."/>
            <person name="Nolan M."/>
            <person name="Lipzen A."/>
            <person name="Salamov A."/>
            <person name="Henrissat B."/>
            <person name="Wiebenga A."/>
            <person name="De vries R.P."/>
            <person name="Grigoriev I.V."/>
            <person name="Mortensen U.H."/>
            <person name="Andersen M.R."/>
            <person name="Baker S.E."/>
        </authorList>
    </citation>
    <scope>NUCLEOTIDE SEQUENCE [LARGE SCALE GENOMIC DNA]</scope>
    <source>
        <strain evidence="1 2">CBS 114.80</strain>
    </source>
</reference>
<gene>
    <name evidence="1" type="ORF">BP00DRAFT_356653</name>
</gene>
<accession>A0A2V5HQV0</accession>
<keyword evidence="2" id="KW-1185">Reference proteome</keyword>